<proteinExistence type="predicted"/>
<dbReference type="Pfam" id="PF03784">
    <property type="entry name" value="Cyclotide"/>
    <property type="match status" value="1"/>
</dbReference>
<keyword evidence="3" id="KW-0732">Signal</keyword>
<evidence type="ECO:0000256" key="3">
    <source>
        <dbReference type="SAM" id="SignalP"/>
    </source>
</evidence>
<keyword evidence="2" id="KW-1015">Disulfide bond</keyword>
<evidence type="ECO:0000256" key="1">
    <source>
        <dbReference type="ARBA" id="ARBA00022821"/>
    </source>
</evidence>
<keyword evidence="5" id="KW-1185">Reference proteome</keyword>
<organism evidence="4 5">
    <name type="scientific">Rhamnella rubrinervis</name>
    <dbReference type="NCBI Taxonomy" id="2594499"/>
    <lineage>
        <taxon>Eukaryota</taxon>
        <taxon>Viridiplantae</taxon>
        <taxon>Streptophyta</taxon>
        <taxon>Embryophyta</taxon>
        <taxon>Tracheophyta</taxon>
        <taxon>Spermatophyta</taxon>
        <taxon>Magnoliopsida</taxon>
        <taxon>eudicotyledons</taxon>
        <taxon>Gunneridae</taxon>
        <taxon>Pentapetalae</taxon>
        <taxon>rosids</taxon>
        <taxon>fabids</taxon>
        <taxon>Rosales</taxon>
        <taxon>Rhamnaceae</taxon>
        <taxon>rhamnoid group</taxon>
        <taxon>Rhamneae</taxon>
        <taxon>Rhamnella</taxon>
    </lineage>
</organism>
<dbReference type="GO" id="GO:0006952">
    <property type="term" value="P:defense response"/>
    <property type="evidence" value="ECO:0007669"/>
    <property type="project" value="UniProtKB-KW"/>
</dbReference>
<dbReference type="Proteomes" id="UP000796880">
    <property type="component" value="Unassembled WGS sequence"/>
</dbReference>
<evidence type="ECO:0000313" key="4">
    <source>
        <dbReference type="EMBL" id="KAF3455983.1"/>
    </source>
</evidence>
<name>A0A8K0HR05_9ROSA</name>
<evidence type="ECO:0000256" key="2">
    <source>
        <dbReference type="ARBA" id="ARBA00023157"/>
    </source>
</evidence>
<dbReference type="EMBL" id="VOIH02000001">
    <property type="protein sequence ID" value="KAF3455983.1"/>
    <property type="molecule type" value="Genomic_DNA"/>
</dbReference>
<sequence>MESSKFSLVLRLLVVVLVLLASVVNSRELNELVDGDTTTPVNYISNLFLPSSTKATPCGESCVYLGCFLPGCSCKDKVCYF</sequence>
<dbReference type="PROSITE" id="PS51052">
    <property type="entry name" value="CYCLOTIDE"/>
    <property type="match status" value="1"/>
</dbReference>
<feature type="signal peptide" evidence="3">
    <location>
        <begin position="1"/>
        <end position="26"/>
    </location>
</feature>
<accession>A0A8K0HR05</accession>
<gene>
    <name evidence="4" type="ORF">FNV43_RR00626</name>
</gene>
<protein>
    <submittedName>
        <fullName evidence="4">Uncharacterized protein</fullName>
    </submittedName>
</protein>
<feature type="chain" id="PRO_5035452075" evidence="3">
    <location>
        <begin position="27"/>
        <end position="81"/>
    </location>
</feature>
<keyword evidence="1" id="KW-0611">Plant defense</keyword>
<dbReference type="AlphaFoldDB" id="A0A8K0HR05"/>
<comment type="caution">
    <text evidence="4">The sequence shown here is derived from an EMBL/GenBank/DDBJ whole genome shotgun (WGS) entry which is preliminary data.</text>
</comment>
<evidence type="ECO:0000313" key="5">
    <source>
        <dbReference type="Proteomes" id="UP000796880"/>
    </source>
</evidence>
<dbReference type="InterPro" id="IPR036146">
    <property type="entry name" value="Cyclotide_sf"/>
</dbReference>
<reference evidence="4" key="1">
    <citation type="submission" date="2020-03" db="EMBL/GenBank/DDBJ databases">
        <title>A high-quality chromosome-level genome assembly of a woody plant with both climbing and erect habits, Rhamnella rubrinervis.</title>
        <authorList>
            <person name="Lu Z."/>
            <person name="Yang Y."/>
            <person name="Zhu X."/>
            <person name="Sun Y."/>
        </authorList>
    </citation>
    <scope>NUCLEOTIDE SEQUENCE</scope>
    <source>
        <strain evidence="4">BYM</strain>
        <tissue evidence="4">Leaf</tissue>
    </source>
</reference>
<dbReference type="InterPro" id="IPR005535">
    <property type="entry name" value="Cyclotide"/>
</dbReference>
<dbReference type="SUPFAM" id="SSF57038">
    <property type="entry name" value="Cyclotides"/>
    <property type="match status" value="1"/>
</dbReference>